<protein>
    <submittedName>
        <fullName evidence="1">Uncharacterized protein</fullName>
    </submittedName>
</protein>
<sequence length="166" mass="19044">MHTSSERLRKRFAVKTTLMSHVYNEGFQEGSEYSDTPPASSASTSPAIVTLSHLLLLMPLLLLLLNEHNTIYGAPLSPISPSSRDLRTSGPKSLNHCDSRDSKYFKHQMLFSEGEQDVDSLTKQMTTTTGRLRERGHLYYLKVCEWKKNKLQSFKHFIKVFLMMLY</sequence>
<dbReference type="EMBL" id="JXJN01007685">
    <property type="status" value="NOT_ANNOTATED_CDS"/>
    <property type="molecule type" value="Genomic_DNA"/>
</dbReference>
<proteinExistence type="predicted"/>
<dbReference type="EnsemblMetazoa" id="GPPI016967-RA">
    <property type="protein sequence ID" value="GPPI016967-PA"/>
    <property type="gene ID" value="GPPI016967"/>
</dbReference>
<dbReference type="AlphaFoldDB" id="A0A1B0B2N8"/>
<dbReference type="Proteomes" id="UP000092460">
    <property type="component" value="Unassembled WGS sequence"/>
</dbReference>
<evidence type="ECO:0000313" key="1">
    <source>
        <dbReference type="EnsemblMetazoa" id="GPPI016967-PA"/>
    </source>
</evidence>
<dbReference type="VEuPathDB" id="VectorBase:GPPI016967"/>
<reference evidence="1" key="2">
    <citation type="submission" date="2020-05" db="UniProtKB">
        <authorList>
            <consortium name="EnsemblMetazoa"/>
        </authorList>
    </citation>
    <scope>IDENTIFICATION</scope>
    <source>
        <strain evidence="1">IAEA</strain>
    </source>
</reference>
<evidence type="ECO:0000313" key="2">
    <source>
        <dbReference type="Proteomes" id="UP000092460"/>
    </source>
</evidence>
<name>A0A1B0B2N8_9MUSC</name>
<keyword evidence="2" id="KW-1185">Reference proteome</keyword>
<reference evidence="2" key="1">
    <citation type="submission" date="2015-01" db="EMBL/GenBank/DDBJ databases">
        <authorList>
            <person name="Aksoy S."/>
            <person name="Warren W."/>
            <person name="Wilson R.K."/>
        </authorList>
    </citation>
    <scope>NUCLEOTIDE SEQUENCE [LARGE SCALE GENOMIC DNA]</scope>
    <source>
        <strain evidence="2">IAEA</strain>
    </source>
</reference>
<organism evidence="1 2">
    <name type="scientific">Glossina palpalis gambiensis</name>
    <dbReference type="NCBI Taxonomy" id="67801"/>
    <lineage>
        <taxon>Eukaryota</taxon>
        <taxon>Metazoa</taxon>
        <taxon>Ecdysozoa</taxon>
        <taxon>Arthropoda</taxon>
        <taxon>Hexapoda</taxon>
        <taxon>Insecta</taxon>
        <taxon>Pterygota</taxon>
        <taxon>Neoptera</taxon>
        <taxon>Endopterygota</taxon>
        <taxon>Diptera</taxon>
        <taxon>Brachycera</taxon>
        <taxon>Muscomorpha</taxon>
        <taxon>Hippoboscoidea</taxon>
        <taxon>Glossinidae</taxon>
        <taxon>Glossina</taxon>
    </lineage>
</organism>
<accession>A0A1B0B2N8</accession>